<proteinExistence type="predicted"/>
<comment type="caution">
    <text evidence="2">The sequence shown here is derived from an EMBL/GenBank/DDBJ whole genome shotgun (WGS) entry which is preliminary data.</text>
</comment>
<reference evidence="2" key="1">
    <citation type="submission" date="2021-02" db="EMBL/GenBank/DDBJ databases">
        <authorList>
            <person name="Nowell W R."/>
        </authorList>
    </citation>
    <scope>NUCLEOTIDE SEQUENCE</scope>
</reference>
<organism evidence="2 3">
    <name type="scientific">Adineta steineri</name>
    <dbReference type="NCBI Taxonomy" id="433720"/>
    <lineage>
        <taxon>Eukaryota</taxon>
        <taxon>Metazoa</taxon>
        <taxon>Spiralia</taxon>
        <taxon>Gnathifera</taxon>
        <taxon>Rotifera</taxon>
        <taxon>Eurotatoria</taxon>
        <taxon>Bdelloidea</taxon>
        <taxon>Adinetida</taxon>
        <taxon>Adinetidae</taxon>
        <taxon>Adineta</taxon>
    </lineage>
</organism>
<dbReference type="Proteomes" id="UP000663868">
    <property type="component" value="Unassembled WGS sequence"/>
</dbReference>
<feature type="region of interest" description="Disordered" evidence="1">
    <location>
        <begin position="83"/>
        <end position="117"/>
    </location>
</feature>
<evidence type="ECO:0000256" key="1">
    <source>
        <dbReference type="SAM" id="MobiDB-lite"/>
    </source>
</evidence>
<evidence type="ECO:0000313" key="2">
    <source>
        <dbReference type="EMBL" id="CAF4117202.1"/>
    </source>
</evidence>
<accession>A0A819W1X4</accession>
<name>A0A819W1X4_9BILA</name>
<evidence type="ECO:0000313" key="3">
    <source>
        <dbReference type="Proteomes" id="UP000663868"/>
    </source>
</evidence>
<sequence length="117" mass="13560">ITIVGSTSTLAFNRIIQSYEQQHYYNTTATLLDLVDALNKYLGEQFPNQFIKAVVSNFSLSPENYPTPTVSIPRHAANVLRYLPPRRRPKEHLPPRPPPPRPLPPQRRPKEHLQQRR</sequence>
<gene>
    <name evidence="2" type="ORF">KXQ929_LOCUS35427</name>
</gene>
<feature type="compositionally biased region" description="Pro residues" evidence="1">
    <location>
        <begin position="95"/>
        <end position="106"/>
    </location>
</feature>
<dbReference type="AlphaFoldDB" id="A0A819W1X4"/>
<feature type="non-terminal residue" evidence="2">
    <location>
        <position position="117"/>
    </location>
</feature>
<dbReference type="EMBL" id="CAJOBB010005139">
    <property type="protein sequence ID" value="CAF4117202.1"/>
    <property type="molecule type" value="Genomic_DNA"/>
</dbReference>
<protein>
    <submittedName>
        <fullName evidence="2">Uncharacterized protein</fullName>
    </submittedName>
</protein>